<evidence type="ECO:0000313" key="2">
    <source>
        <dbReference type="EMBL" id="GAA2130781.1"/>
    </source>
</evidence>
<dbReference type="Pfam" id="PF12728">
    <property type="entry name" value="HTH_17"/>
    <property type="match status" value="1"/>
</dbReference>
<dbReference type="RefSeq" id="WP_344363253.1">
    <property type="nucleotide sequence ID" value="NZ_BAAAQB010000013.1"/>
</dbReference>
<dbReference type="SUPFAM" id="SSF46955">
    <property type="entry name" value="Putative DNA-binding domain"/>
    <property type="match status" value="1"/>
</dbReference>
<evidence type="ECO:0000259" key="1">
    <source>
        <dbReference type="Pfam" id="PF12728"/>
    </source>
</evidence>
<protein>
    <recommendedName>
        <fullName evidence="1">Helix-turn-helix domain-containing protein</fullName>
    </recommendedName>
</protein>
<sequence>MTNPETTSQPVEKAGGGPRRFLTIEQAAEELNVSDAQIRTLLRAGELRGIQIGGRGLWGIGARDLEDYIDPRTPAP</sequence>
<feature type="domain" description="Helix-turn-helix" evidence="1">
    <location>
        <begin position="21"/>
        <end position="70"/>
    </location>
</feature>
<proteinExistence type="predicted"/>
<gene>
    <name evidence="2" type="ORF">GCM10009825_12010</name>
</gene>
<keyword evidence="3" id="KW-1185">Reference proteome</keyword>
<dbReference type="Proteomes" id="UP001500102">
    <property type="component" value="Unassembled WGS sequence"/>
</dbReference>
<accession>A0ABN2YSQ6</accession>
<dbReference type="NCBIfam" id="TIGR01764">
    <property type="entry name" value="excise"/>
    <property type="match status" value="1"/>
</dbReference>
<dbReference type="EMBL" id="BAAAQB010000013">
    <property type="protein sequence ID" value="GAA2130781.1"/>
    <property type="molecule type" value="Genomic_DNA"/>
</dbReference>
<organism evidence="2 3">
    <name type="scientific">Arthrobacter humicola</name>
    <dbReference type="NCBI Taxonomy" id="409291"/>
    <lineage>
        <taxon>Bacteria</taxon>
        <taxon>Bacillati</taxon>
        <taxon>Actinomycetota</taxon>
        <taxon>Actinomycetes</taxon>
        <taxon>Micrococcales</taxon>
        <taxon>Micrococcaceae</taxon>
        <taxon>Arthrobacter</taxon>
    </lineage>
</organism>
<evidence type="ECO:0000313" key="3">
    <source>
        <dbReference type="Proteomes" id="UP001500102"/>
    </source>
</evidence>
<dbReference type="InterPro" id="IPR009061">
    <property type="entry name" value="DNA-bd_dom_put_sf"/>
</dbReference>
<comment type="caution">
    <text evidence="2">The sequence shown here is derived from an EMBL/GenBank/DDBJ whole genome shotgun (WGS) entry which is preliminary data.</text>
</comment>
<name>A0ABN2YSQ6_9MICC</name>
<dbReference type="InterPro" id="IPR041657">
    <property type="entry name" value="HTH_17"/>
</dbReference>
<dbReference type="InterPro" id="IPR010093">
    <property type="entry name" value="SinI_DNA-bd"/>
</dbReference>
<reference evidence="2 3" key="1">
    <citation type="journal article" date="2019" name="Int. J. Syst. Evol. Microbiol.">
        <title>The Global Catalogue of Microorganisms (GCM) 10K type strain sequencing project: providing services to taxonomists for standard genome sequencing and annotation.</title>
        <authorList>
            <consortium name="The Broad Institute Genomics Platform"/>
            <consortium name="The Broad Institute Genome Sequencing Center for Infectious Disease"/>
            <person name="Wu L."/>
            <person name="Ma J."/>
        </authorList>
    </citation>
    <scope>NUCLEOTIDE SEQUENCE [LARGE SCALE GENOMIC DNA]</scope>
    <source>
        <strain evidence="2 3">JCM 15921</strain>
    </source>
</reference>